<gene>
    <name evidence="2" type="ORF">GCM10007853_21730</name>
</gene>
<protein>
    <recommendedName>
        <fullName evidence="4">SH3 domain-containing protein</fullName>
    </recommendedName>
</protein>
<accession>A0ABQ5VC67</accession>
<feature type="signal peptide" evidence="1">
    <location>
        <begin position="1"/>
        <end position="20"/>
    </location>
</feature>
<dbReference type="Gene3D" id="2.30.30.40">
    <property type="entry name" value="SH3 Domains"/>
    <property type="match status" value="2"/>
</dbReference>
<dbReference type="EMBL" id="BSNK01000002">
    <property type="protein sequence ID" value="GLQ24299.1"/>
    <property type="molecule type" value="Genomic_DNA"/>
</dbReference>
<reference evidence="2" key="1">
    <citation type="journal article" date="2014" name="Int. J. Syst. Evol. Microbiol.">
        <title>Complete genome of a new Firmicutes species belonging to the dominant human colonic microbiota ('Ruminococcus bicirculans') reveals two chromosomes and a selective capacity to utilize plant glucans.</title>
        <authorList>
            <consortium name="NISC Comparative Sequencing Program"/>
            <person name="Wegmann U."/>
            <person name="Louis P."/>
            <person name="Goesmann A."/>
            <person name="Henrissat B."/>
            <person name="Duncan S.H."/>
            <person name="Flint H.J."/>
        </authorList>
    </citation>
    <scope>NUCLEOTIDE SEQUENCE</scope>
    <source>
        <strain evidence="2">NBRC 108219</strain>
    </source>
</reference>
<organism evidence="2 3">
    <name type="scientific">Algimonas ampicilliniresistens</name>
    <dbReference type="NCBI Taxonomy" id="1298735"/>
    <lineage>
        <taxon>Bacteria</taxon>
        <taxon>Pseudomonadati</taxon>
        <taxon>Pseudomonadota</taxon>
        <taxon>Alphaproteobacteria</taxon>
        <taxon>Maricaulales</taxon>
        <taxon>Robiginitomaculaceae</taxon>
        <taxon>Algimonas</taxon>
    </lineage>
</organism>
<comment type="caution">
    <text evidence="2">The sequence shown here is derived from an EMBL/GenBank/DDBJ whole genome shotgun (WGS) entry which is preliminary data.</text>
</comment>
<dbReference type="Pfam" id="PF06347">
    <property type="entry name" value="SH3_4"/>
    <property type="match status" value="1"/>
</dbReference>
<keyword evidence="3" id="KW-1185">Reference proteome</keyword>
<keyword evidence="1" id="KW-0732">Signal</keyword>
<reference evidence="2" key="2">
    <citation type="submission" date="2023-01" db="EMBL/GenBank/DDBJ databases">
        <title>Draft genome sequence of Algimonas ampicilliniresistens strain NBRC 108219.</title>
        <authorList>
            <person name="Sun Q."/>
            <person name="Mori K."/>
        </authorList>
    </citation>
    <scope>NUCLEOTIDE SEQUENCE</scope>
    <source>
        <strain evidence="2">NBRC 108219</strain>
    </source>
</reference>
<evidence type="ECO:0008006" key="4">
    <source>
        <dbReference type="Google" id="ProtNLM"/>
    </source>
</evidence>
<evidence type="ECO:0000313" key="2">
    <source>
        <dbReference type="EMBL" id="GLQ24299.1"/>
    </source>
</evidence>
<evidence type="ECO:0000313" key="3">
    <source>
        <dbReference type="Proteomes" id="UP001161391"/>
    </source>
</evidence>
<feature type="chain" id="PRO_5045439485" description="SH3 domain-containing protein" evidence="1">
    <location>
        <begin position="21"/>
        <end position="189"/>
    </location>
</feature>
<proteinExistence type="predicted"/>
<name>A0ABQ5VC67_9PROT</name>
<dbReference type="InterPro" id="IPR010466">
    <property type="entry name" value="DUF1058"/>
</dbReference>
<evidence type="ECO:0000256" key="1">
    <source>
        <dbReference type="SAM" id="SignalP"/>
    </source>
</evidence>
<dbReference type="Proteomes" id="UP001161391">
    <property type="component" value="Unassembled WGS sequence"/>
</dbReference>
<sequence>MLGMGLIVSGFSLTAPTVYANEPTAPSAQIAQTETTGTVTALRDIYRVSGNQTPSGFDVPRFVSLKFGKVNARTGPSRNHPVAYQYQRRGLPLIVVAETEMWRKVRDIYGDEAWVRKPALSGDRYAVLSTDSRLYSKADSNSRTVARVERGALVHLEDCPSEAFCRVRTQSGVKGFAMKTVLWGAQTFD</sequence>